<name>A0AA39U3Y7_ARMTA</name>
<comment type="caution">
    <text evidence="1">The sequence shown here is derived from an EMBL/GenBank/DDBJ whole genome shotgun (WGS) entry which is preliminary data.</text>
</comment>
<keyword evidence="2" id="KW-1185">Reference proteome</keyword>
<dbReference type="RefSeq" id="XP_060340027.1">
    <property type="nucleotide sequence ID" value="XM_060480052.1"/>
</dbReference>
<evidence type="ECO:0000313" key="2">
    <source>
        <dbReference type="Proteomes" id="UP001175211"/>
    </source>
</evidence>
<organism evidence="1 2">
    <name type="scientific">Armillaria tabescens</name>
    <name type="common">Ringless honey mushroom</name>
    <name type="synonym">Agaricus tabescens</name>
    <dbReference type="NCBI Taxonomy" id="1929756"/>
    <lineage>
        <taxon>Eukaryota</taxon>
        <taxon>Fungi</taxon>
        <taxon>Dikarya</taxon>
        <taxon>Basidiomycota</taxon>
        <taxon>Agaricomycotina</taxon>
        <taxon>Agaricomycetes</taxon>
        <taxon>Agaricomycetidae</taxon>
        <taxon>Agaricales</taxon>
        <taxon>Marasmiineae</taxon>
        <taxon>Physalacriaceae</taxon>
        <taxon>Desarmillaria</taxon>
    </lineage>
</organism>
<protein>
    <submittedName>
        <fullName evidence="1">Uncharacterized protein</fullName>
    </submittedName>
</protein>
<evidence type="ECO:0000313" key="1">
    <source>
        <dbReference type="EMBL" id="KAK0470234.1"/>
    </source>
</evidence>
<dbReference type="Proteomes" id="UP001175211">
    <property type="component" value="Unassembled WGS sequence"/>
</dbReference>
<reference evidence="1" key="1">
    <citation type="submission" date="2023-06" db="EMBL/GenBank/DDBJ databases">
        <authorList>
            <consortium name="Lawrence Berkeley National Laboratory"/>
            <person name="Ahrendt S."/>
            <person name="Sahu N."/>
            <person name="Indic B."/>
            <person name="Wong-Bajracharya J."/>
            <person name="Merenyi Z."/>
            <person name="Ke H.-M."/>
            <person name="Monk M."/>
            <person name="Kocsube S."/>
            <person name="Drula E."/>
            <person name="Lipzen A."/>
            <person name="Balint B."/>
            <person name="Henrissat B."/>
            <person name="Andreopoulos B."/>
            <person name="Martin F.M."/>
            <person name="Harder C.B."/>
            <person name="Rigling D."/>
            <person name="Ford K.L."/>
            <person name="Foster G.D."/>
            <person name="Pangilinan J."/>
            <person name="Papanicolaou A."/>
            <person name="Barry K."/>
            <person name="LaButti K."/>
            <person name="Viragh M."/>
            <person name="Koriabine M."/>
            <person name="Yan M."/>
            <person name="Riley R."/>
            <person name="Champramary S."/>
            <person name="Plett K.L."/>
            <person name="Tsai I.J."/>
            <person name="Slot J."/>
            <person name="Sipos G."/>
            <person name="Plett J."/>
            <person name="Nagy L.G."/>
            <person name="Grigoriev I.V."/>
        </authorList>
    </citation>
    <scope>NUCLEOTIDE SEQUENCE</scope>
    <source>
        <strain evidence="1">CCBAS 213</strain>
    </source>
</reference>
<accession>A0AA39U3Y7</accession>
<dbReference type="EMBL" id="JAUEPS010000001">
    <property type="protein sequence ID" value="KAK0470234.1"/>
    <property type="molecule type" value="Genomic_DNA"/>
</dbReference>
<dbReference type="AlphaFoldDB" id="A0AA39U3Y7"/>
<sequence length="235" mass="26122">MGYNPVKFHSVVRRKEGKISISALGNWEDARPVGPLSFITFTYYSTADSQVTTMGIQRPSRCIERLWTMREVRWAIVVCGSLCFELAKEGRVTDTPNPGMRGVQYSKDMGGAVTRQQVVYSRYSAHHLVGRKNEPSPPFITQGSYLPQCTEMGVREHPAPPHLFTTIGTRTLVQRKVVLSVLTVISPPGVEPGVWQWDTRWAMRDGGVNIEGGELVVEKEGHVTAKAGRQVVAEP</sequence>
<dbReference type="GeneID" id="85363600"/>
<proteinExistence type="predicted"/>
<gene>
    <name evidence="1" type="ORF">EV420DRAFT_1742635</name>
</gene>